<dbReference type="SMART" id="SM00338">
    <property type="entry name" value="BRLZ"/>
    <property type="match status" value="1"/>
</dbReference>
<dbReference type="CDD" id="cd14687">
    <property type="entry name" value="bZIP_ATF2"/>
    <property type="match status" value="1"/>
</dbReference>
<dbReference type="OrthoDB" id="295274at2759"/>
<dbReference type="PROSITE" id="PS50217">
    <property type="entry name" value="BZIP"/>
    <property type="match status" value="1"/>
</dbReference>
<feature type="compositionally biased region" description="Pro residues" evidence="6">
    <location>
        <begin position="304"/>
        <end position="314"/>
    </location>
</feature>
<feature type="compositionally biased region" description="Basic residues" evidence="6">
    <location>
        <begin position="162"/>
        <end position="171"/>
    </location>
</feature>
<feature type="region of interest" description="Disordered" evidence="6">
    <location>
        <begin position="490"/>
        <end position="699"/>
    </location>
</feature>
<dbReference type="GO" id="GO:0003677">
    <property type="term" value="F:DNA binding"/>
    <property type="evidence" value="ECO:0007669"/>
    <property type="project" value="UniProtKB-KW"/>
</dbReference>
<dbReference type="InterPro" id="IPR004827">
    <property type="entry name" value="bZIP"/>
</dbReference>
<feature type="compositionally biased region" description="Pro residues" evidence="6">
    <location>
        <begin position="612"/>
        <end position="628"/>
    </location>
</feature>
<evidence type="ECO:0000259" key="7">
    <source>
        <dbReference type="PROSITE" id="PS50217"/>
    </source>
</evidence>
<dbReference type="GO" id="GO:0005634">
    <property type="term" value="C:nucleus"/>
    <property type="evidence" value="ECO:0007669"/>
    <property type="project" value="UniProtKB-SubCell"/>
</dbReference>
<dbReference type="Proteomes" id="UP000799640">
    <property type="component" value="Unassembled WGS sequence"/>
</dbReference>
<feature type="compositionally biased region" description="Polar residues" evidence="6">
    <location>
        <begin position="339"/>
        <end position="351"/>
    </location>
</feature>
<dbReference type="GO" id="GO:0003700">
    <property type="term" value="F:DNA-binding transcription factor activity"/>
    <property type="evidence" value="ECO:0007669"/>
    <property type="project" value="InterPro"/>
</dbReference>
<feature type="region of interest" description="Disordered" evidence="6">
    <location>
        <begin position="130"/>
        <end position="212"/>
    </location>
</feature>
<organism evidence="8 9">
    <name type="scientific">Trichodelitschia bisporula</name>
    <dbReference type="NCBI Taxonomy" id="703511"/>
    <lineage>
        <taxon>Eukaryota</taxon>
        <taxon>Fungi</taxon>
        <taxon>Dikarya</taxon>
        <taxon>Ascomycota</taxon>
        <taxon>Pezizomycotina</taxon>
        <taxon>Dothideomycetes</taxon>
        <taxon>Dothideomycetes incertae sedis</taxon>
        <taxon>Phaeotrichales</taxon>
        <taxon>Phaeotrichaceae</taxon>
        <taxon>Trichodelitschia</taxon>
    </lineage>
</organism>
<feature type="compositionally biased region" description="Polar residues" evidence="6">
    <location>
        <begin position="282"/>
        <end position="297"/>
    </location>
</feature>
<feature type="region of interest" description="Disordered" evidence="6">
    <location>
        <begin position="282"/>
        <end position="351"/>
    </location>
</feature>
<feature type="region of interest" description="Disordered" evidence="6">
    <location>
        <begin position="1"/>
        <end position="45"/>
    </location>
</feature>
<sequence length="788" mass="84971">MPDSPPEPVSSDFLESNGLFEDGEDDQEFHDALPESFFTQSSPSADNANFALNSIVNSMEQSEMDIGPTPDDIFGPDDSLPPHSGWNSSGHLHMATNGLPPFPRSTAAPPPQVLSLAGYNITAVTGNINPRSLNSSDFLRPSPPSQATNDEKPTRGQAKTATKTKRTKRKASINDDEEKRNTFLQRNREAATRCRIKKRERHQQIEEKSRMQEQERMMLKAMAAQLRSEVLELKGHCLQHVNCQCEAIREYMRGQVPKMVPSGMGSSGMPFVGRAVLDYNNGGYTPQMGQPQLNTQPNDHRMPTQPPPPSPNTPQVPTYQLRNQQQQTPATPMATYPASNRNPAQPNTRQSSDLIHTSYPLYSNVVNMPHLQGYATTTSSAPAANMYPLAPPIPSPQPVLATTGYVAAGPWHRTAPPARPVYASPSPMYGTTSPVHPSATMYTAASPVYAAASPARPSASVFPATSPMYGTSSSPMPPYATLFTSAPPTTLCSTAPPLQPSPAFAPPARSSATPERPHPAPKLGRPPLTAEERAAKSRRLNNGGKSAAGADRSAQSSSSGDKAEEKSSPAQQPVRGTRKHKNRMNLTVETGVGDAVKKNTQQGQSHGQQQPQPSPIQQPFFSPTPSPPGFNLFAPMTYTQTPSPPDSVLSQASHSSQGQTSHSSATTHTAVSQHSGQVPSSPTQFTFSPPGGLAQWPMDGRSARFGLHRGEEMVFPGGETYRMTHEPPTPRMAQVRTPSMAQAQMAQPQMAQNRTYTQQTQAPVQVNAQVSPRQLRGHQGAGMTFSSA</sequence>
<dbReference type="InterPro" id="IPR002112">
    <property type="entry name" value="Leuzip_Jun"/>
</dbReference>
<evidence type="ECO:0000313" key="9">
    <source>
        <dbReference type="Proteomes" id="UP000799640"/>
    </source>
</evidence>
<keyword evidence="9" id="KW-1185">Reference proteome</keyword>
<feature type="compositionally biased region" description="Low complexity" evidence="6">
    <location>
        <begin position="650"/>
        <end position="690"/>
    </location>
</feature>
<name>A0A6G1HLP1_9PEZI</name>
<dbReference type="InterPro" id="IPR051027">
    <property type="entry name" value="bZIP_transcription_factors"/>
</dbReference>
<proteinExistence type="predicted"/>
<keyword evidence="3" id="KW-0238">DNA-binding</keyword>
<protein>
    <recommendedName>
        <fullName evidence="7">BZIP domain-containing protein</fullName>
    </recommendedName>
</protein>
<keyword evidence="4" id="KW-0804">Transcription</keyword>
<keyword evidence="5" id="KW-0539">Nucleus</keyword>
<feature type="compositionally biased region" description="Low complexity" evidence="6">
    <location>
        <begin position="601"/>
        <end position="611"/>
    </location>
</feature>
<reference evidence="8" key="1">
    <citation type="journal article" date="2020" name="Stud. Mycol.">
        <title>101 Dothideomycetes genomes: a test case for predicting lifestyles and emergence of pathogens.</title>
        <authorList>
            <person name="Haridas S."/>
            <person name="Albert R."/>
            <person name="Binder M."/>
            <person name="Bloem J."/>
            <person name="Labutti K."/>
            <person name="Salamov A."/>
            <person name="Andreopoulos B."/>
            <person name="Baker S."/>
            <person name="Barry K."/>
            <person name="Bills G."/>
            <person name="Bluhm B."/>
            <person name="Cannon C."/>
            <person name="Castanera R."/>
            <person name="Culley D."/>
            <person name="Daum C."/>
            <person name="Ezra D."/>
            <person name="Gonzalez J."/>
            <person name="Henrissat B."/>
            <person name="Kuo A."/>
            <person name="Liang C."/>
            <person name="Lipzen A."/>
            <person name="Lutzoni F."/>
            <person name="Magnuson J."/>
            <person name="Mondo S."/>
            <person name="Nolan M."/>
            <person name="Ohm R."/>
            <person name="Pangilinan J."/>
            <person name="Park H.-J."/>
            <person name="Ramirez L."/>
            <person name="Alfaro M."/>
            <person name="Sun H."/>
            <person name="Tritt A."/>
            <person name="Yoshinaga Y."/>
            <person name="Zwiers L.-H."/>
            <person name="Turgeon B."/>
            <person name="Goodwin S."/>
            <person name="Spatafora J."/>
            <person name="Crous P."/>
            <person name="Grigoriev I."/>
        </authorList>
    </citation>
    <scope>NUCLEOTIDE SEQUENCE</scope>
    <source>
        <strain evidence="8">CBS 262.69</strain>
    </source>
</reference>
<dbReference type="AlphaFoldDB" id="A0A6G1HLP1"/>
<gene>
    <name evidence="8" type="ORF">EJ06DRAFT_551354</name>
</gene>
<feature type="compositionally biased region" description="Basic and acidic residues" evidence="6">
    <location>
        <begin position="177"/>
        <end position="192"/>
    </location>
</feature>
<dbReference type="PANTHER" id="PTHR19304">
    <property type="entry name" value="CYCLIC-AMP RESPONSE ELEMENT BINDING PROTEIN"/>
    <property type="match status" value="1"/>
</dbReference>
<dbReference type="PRINTS" id="PR00043">
    <property type="entry name" value="LEUZIPPRJUN"/>
</dbReference>
<feature type="compositionally biased region" description="Low complexity" evidence="6">
    <location>
        <begin position="315"/>
        <end position="338"/>
    </location>
</feature>
<evidence type="ECO:0000256" key="4">
    <source>
        <dbReference type="ARBA" id="ARBA00023163"/>
    </source>
</evidence>
<dbReference type="InterPro" id="IPR046347">
    <property type="entry name" value="bZIP_sf"/>
</dbReference>
<evidence type="ECO:0000256" key="3">
    <source>
        <dbReference type="ARBA" id="ARBA00023125"/>
    </source>
</evidence>
<evidence type="ECO:0000256" key="5">
    <source>
        <dbReference type="ARBA" id="ARBA00023242"/>
    </source>
</evidence>
<dbReference type="Gene3D" id="1.20.5.170">
    <property type="match status" value="1"/>
</dbReference>
<dbReference type="EMBL" id="ML996705">
    <property type="protein sequence ID" value="KAF2396821.1"/>
    <property type="molecule type" value="Genomic_DNA"/>
</dbReference>
<feature type="compositionally biased region" description="Basic and acidic residues" evidence="6">
    <location>
        <begin position="202"/>
        <end position="212"/>
    </location>
</feature>
<evidence type="ECO:0000256" key="1">
    <source>
        <dbReference type="ARBA" id="ARBA00004123"/>
    </source>
</evidence>
<comment type="subcellular location">
    <subcellularLocation>
        <location evidence="1">Nucleus</location>
    </subcellularLocation>
</comment>
<feature type="domain" description="BZIP" evidence="7">
    <location>
        <begin position="177"/>
        <end position="240"/>
    </location>
</feature>
<evidence type="ECO:0000256" key="2">
    <source>
        <dbReference type="ARBA" id="ARBA00023015"/>
    </source>
</evidence>
<evidence type="ECO:0000256" key="6">
    <source>
        <dbReference type="SAM" id="MobiDB-lite"/>
    </source>
</evidence>
<dbReference type="SUPFAM" id="SSF57959">
    <property type="entry name" value="Leucine zipper domain"/>
    <property type="match status" value="1"/>
</dbReference>
<feature type="region of interest" description="Disordered" evidence="6">
    <location>
        <begin position="62"/>
        <end position="92"/>
    </location>
</feature>
<evidence type="ECO:0000313" key="8">
    <source>
        <dbReference type="EMBL" id="KAF2396821.1"/>
    </source>
</evidence>
<keyword evidence="2" id="KW-0805">Transcription regulation</keyword>
<accession>A0A6G1HLP1</accession>